<evidence type="ECO:0000313" key="1">
    <source>
        <dbReference type="EMBL" id="KGO77186.1"/>
    </source>
</evidence>
<organism evidence="1 2">
    <name type="scientific">Penicillium italicum</name>
    <name type="common">Blue mold</name>
    <dbReference type="NCBI Taxonomy" id="40296"/>
    <lineage>
        <taxon>Eukaryota</taxon>
        <taxon>Fungi</taxon>
        <taxon>Dikarya</taxon>
        <taxon>Ascomycota</taxon>
        <taxon>Pezizomycotina</taxon>
        <taxon>Eurotiomycetes</taxon>
        <taxon>Eurotiomycetidae</taxon>
        <taxon>Eurotiales</taxon>
        <taxon>Aspergillaceae</taxon>
        <taxon>Penicillium</taxon>
    </lineage>
</organism>
<dbReference type="STRING" id="40296.A0A0A2LDD8"/>
<reference evidence="1 2" key="1">
    <citation type="journal article" date="2015" name="Mol. Plant Microbe Interact.">
        <title>Genome, transcriptome, and functional analyses of Penicillium expansum provide new insights into secondary metabolism and pathogenicity.</title>
        <authorList>
            <person name="Ballester A.R."/>
            <person name="Marcet-Houben M."/>
            <person name="Levin E."/>
            <person name="Sela N."/>
            <person name="Selma-Lazaro C."/>
            <person name="Carmona L."/>
            <person name="Wisniewski M."/>
            <person name="Droby S."/>
            <person name="Gonzalez-Candelas L."/>
            <person name="Gabaldon T."/>
        </authorList>
    </citation>
    <scope>NUCLEOTIDE SEQUENCE [LARGE SCALE GENOMIC DNA]</scope>
    <source>
        <strain evidence="1 2">PHI-1</strain>
    </source>
</reference>
<dbReference type="Gene3D" id="1.25.40.20">
    <property type="entry name" value="Ankyrin repeat-containing domain"/>
    <property type="match status" value="1"/>
</dbReference>
<dbReference type="EMBL" id="JQGA01000215">
    <property type="protein sequence ID" value="KGO77186.1"/>
    <property type="molecule type" value="Genomic_DNA"/>
</dbReference>
<protein>
    <submittedName>
        <fullName evidence="1">Uncharacterized protein</fullName>
    </submittedName>
</protein>
<sequence length="264" mass="28377">MSCDAITGSLLAERGVDINFIGGHGEFQIPSTSLHHTVARTDTVLLQRLLTEPGIYLKGWAGGQSPFSVPCAHGRLDEMVVLLNTGSVGINVGGLGDPPICPVVERGHLEAVRLFVQQGGHLQISRGMMTAHNTVLCTAAQDENSEMVRALLRTGEIDPNVENRWFQALLSVASKGAHLLAIDALLADRRLSLCSIVAAVNFATSASVGREAIRSKIIHGLGAHQESKLARSPRQKISAFFFMANINRVKRCQSPSMRLEGGHC</sequence>
<dbReference type="OrthoDB" id="5596414at2759"/>
<accession>A0A0A2LDD8</accession>
<dbReference type="SUPFAM" id="SSF48403">
    <property type="entry name" value="Ankyrin repeat"/>
    <property type="match status" value="1"/>
</dbReference>
<dbReference type="PhylomeDB" id="A0A0A2LDD8"/>
<dbReference type="HOGENOM" id="CLU_1054134_0_0_1"/>
<proteinExistence type="predicted"/>
<dbReference type="AlphaFoldDB" id="A0A0A2LDD8"/>
<evidence type="ECO:0000313" key="2">
    <source>
        <dbReference type="Proteomes" id="UP000030104"/>
    </source>
</evidence>
<name>A0A0A2LDD8_PENIT</name>
<comment type="caution">
    <text evidence="1">The sequence shown here is derived from an EMBL/GenBank/DDBJ whole genome shotgun (WGS) entry which is preliminary data.</text>
</comment>
<keyword evidence="2" id="KW-1185">Reference proteome</keyword>
<dbReference type="OMA" id="FFMANIN"/>
<dbReference type="Proteomes" id="UP000030104">
    <property type="component" value="Unassembled WGS sequence"/>
</dbReference>
<gene>
    <name evidence="1" type="ORF">PITC_024280</name>
</gene>
<dbReference type="InterPro" id="IPR036770">
    <property type="entry name" value="Ankyrin_rpt-contain_sf"/>
</dbReference>